<reference evidence="9" key="1">
    <citation type="submission" date="2016-01" db="EMBL/GenBank/DDBJ databases">
        <authorList>
            <person name="Peeters C."/>
        </authorList>
    </citation>
    <scope>NUCLEOTIDE SEQUENCE [LARGE SCALE GENOMIC DNA]</scope>
    <source>
        <strain evidence="9">LMG 29317</strain>
    </source>
</reference>
<dbReference type="PANTHER" id="PTHR43045:SF1">
    <property type="entry name" value="SHIKIMATE TRANSPORTER"/>
    <property type="match status" value="1"/>
</dbReference>
<dbReference type="InterPro" id="IPR005828">
    <property type="entry name" value="MFS_sugar_transport-like"/>
</dbReference>
<evidence type="ECO:0000256" key="6">
    <source>
        <dbReference type="ARBA" id="ARBA00023136"/>
    </source>
</evidence>
<feature type="transmembrane region" description="Helical" evidence="7">
    <location>
        <begin position="195"/>
        <end position="215"/>
    </location>
</feature>
<dbReference type="SUPFAM" id="SSF103473">
    <property type="entry name" value="MFS general substrate transporter"/>
    <property type="match status" value="1"/>
</dbReference>
<feature type="transmembrane region" description="Helical" evidence="7">
    <location>
        <begin position="94"/>
        <end position="112"/>
    </location>
</feature>
<dbReference type="EMBL" id="FCOM02000012">
    <property type="protein sequence ID" value="SAL62749.1"/>
    <property type="molecule type" value="Genomic_DNA"/>
</dbReference>
<evidence type="ECO:0000256" key="3">
    <source>
        <dbReference type="ARBA" id="ARBA00022475"/>
    </source>
</evidence>
<feature type="transmembrane region" description="Helical" evidence="7">
    <location>
        <begin position="262"/>
        <end position="279"/>
    </location>
</feature>
<evidence type="ECO:0000256" key="2">
    <source>
        <dbReference type="ARBA" id="ARBA00022448"/>
    </source>
</evidence>
<feature type="transmembrane region" description="Helical" evidence="7">
    <location>
        <begin position="420"/>
        <end position="442"/>
    </location>
</feature>
<sequence>MSVAAQNGAAAPAVDQRQVMGAVVASCLGWALDLFDLFVLLYVAPVVGRLFFPSEHAMLSLAAVYASFAVTLLMRPLGSALFGSYADRRGRKGAMIMAVVGVGLSTAAFGLLPTVAQVGLLAPILFLLLRLIQGVFVGGVVASTHTIGTESVAPKYRGAVSGLIGGGGAGLGALLASVTFLAMSALFPGDAFDVWGWRCMFFTGIISSVLGLFVFNSLEESPLWKKLAAEKAAKAAAQVKSAPVEVVRSPLKTLFSRDYRKILFVNLLLTIGGGSGYYLTSGYLPTFLKVVSHAPNGAAAAILMVCSIAVVIASIAAGHLSTFIGRKSAFVWIGLIRLVALPALFLLLPTADSIMMVGVYAVLLSALGSAGYAPILIFLNERFPTSIRATGTGLSWNIGFAIGGVMPTAVSLVAKDASQLPMTLAIFVGAISVIFLVGAFVVPETLGKLEAGSARSQS</sequence>
<feature type="transmembrane region" description="Helical" evidence="7">
    <location>
        <begin position="391"/>
        <end position="414"/>
    </location>
</feature>
<dbReference type="GO" id="GO:0022857">
    <property type="term" value="F:transmembrane transporter activity"/>
    <property type="evidence" value="ECO:0007669"/>
    <property type="project" value="InterPro"/>
</dbReference>
<feature type="transmembrane region" description="Helical" evidence="7">
    <location>
        <begin position="163"/>
        <end position="183"/>
    </location>
</feature>
<keyword evidence="5 7" id="KW-1133">Transmembrane helix</keyword>
<proteinExistence type="predicted"/>
<comment type="caution">
    <text evidence="9">The sequence shown here is derived from an EMBL/GenBank/DDBJ whole genome shotgun (WGS) entry which is preliminary data.</text>
</comment>
<dbReference type="PROSITE" id="PS00217">
    <property type="entry name" value="SUGAR_TRANSPORT_2"/>
    <property type="match status" value="1"/>
</dbReference>
<organism evidence="9 10">
    <name type="scientific">Caballeronia arvi</name>
    <dbReference type="NCBI Taxonomy" id="1777135"/>
    <lineage>
        <taxon>Bacteria</taxon>
        <taxon>Pseudomonadati</taxon>
        <taxon>Pseudomonadota</taxon>
        <taxon>Betaproteobacteria</taxon>
        <taxon>Burkholderiales</taxon>
        <taxon>Burkholderiaceae</taxon>
        <taxon>Caballeronia</taxon>
    </lineage>
</organism>
<dbReference type="AlphaFoldDB" id="A0A158J315"/>
<feature type="transmembrane region" description="Helical" evidence="7">
    <location>
        <begin position="354"/>
        <end position="379"/>
    </location>
</feature>
<dbReference type="InterPro" id="IPR020846">
    <property type="entry name" value="MFS_dom"/>
</dbReference>
<keyword evidence="3" id="KW-1003">Cell membrane</keyword>
<dbReference type="Pfam" id="PF00083">
    <property type="entry name" value="Sugar_tr"/>
    <property type="match status" value="1"/>
</dbReference>
<evidence type="ECO:0000259" key="8">
    <source>
        <dbReference type="PROSITE" id="PS50850"/>
    </source>
</evidence>
<feature type="transmembrane region" description="Helical" evidence="7">
    <location>
        <begin position="299"/>
        <end position="317"/>
    </location>
</feature>
<feature type="domain" description="Major facilitator superfamily (MFS) profile" evidence="8">
    <location>
        <begin position="22"/>
        <end position="446"/>
    </location>
</feature>
<keyword evidence="4 7" id="KW-0812">Transmembrane</keyword>
<dbReference type="GO" id="GO:0005886">
    <property type="term" value="C:plasma membrane"/>
    <property type="evidence" value="ECO:0007669"/>
    <property type="project" value="UniProtKB-SubCell"/>
</dbReference>
<evidence type="ECO:0000313" key="9">
    <source>
        <dbReference type="EMBL" id="SAL62749.1"/>
    </source>
</evidence>
<feature type="transmembrane region" description="Helical" evidence="7">
    <location>
        <begin position="118"/>
        <end position="142"/>
    </location>
</feature>
<evidence type="ECO:0000256" key="4">
    <source>
        <dbReference type="ARBA" id="ARBA00022692"/>
    </source>
</evidence>
<dbReference type="Proteomes" id="UP000055019">
    <property type="component" value="Unassembled WGS sequence"/>
</dbReference>
<feature type="transmembrane region" description="Helical" evidence="7">
    <location>
        <begin position="329"/>
        <end position="348"/>
    </location>
</feature>
<dbReference type="PROSITE" id="PS50850">
    <property type="entry name" value="MFS"/>
    <property type="match status" value="1"/>
</dbReference>
<dbReference type="OrthoDB" id="3690818at2"/>
<dbReference type="Gene3D" id="1.20.1250.20">
    <property type="entry name" value="MFS general substrate transporter like domains"/>
    <property type="match status" value="1"/>
</dbReference>
<name>A0A158J315_9BURK</name>
<dbReference type="InterPro" id="IPR005829">
    <property type="entry name" value="Sugar_transporter_CS"/>
</dbReference>
<dbReference type="RefSeq" id="WP_061147878.1">
    <property type="nucleotide sequence ID" value="NZ_FCOM02000012.1"/>
</dbReference>
<feature type="transmembrane region" description="Helical" evidence="7">
    <location>
        <begin position="21"/>
        <end position="44"/>
    </location>
</feature>
<keyword evidence="10" id="KW-1185">Reference proteome</keyword>
<evidence type="ECO:0000256" key="7">
    <source>
        <dbReference type="SAM" id="Phobius"/>
    </source>
</evidence>
<accession>A0A158J315</accession>
<feature type="transmembrane region" description="Helical" evidence="7">
    <location>
        <begin position="56"/>
        <end position="74"/>
    </location>
</feature>
<evidence type="ECO:0000256" key="1">
    <source>
        <dbReference type="ARBA" id="ARBA00004651"/>
    </source>
</evidence>
<keyword evidence="2" id="KW-0813">Transport</keyword>
<dbReference type="InterPro" id="IPR036259">
    <property type="entry name" value="MFS_trans_sf"/>
</dbReference>
<evidence type="ECO:0000313" key="10">
    <source>
        <dbReference type="Proteomes" id="UP000055019"/>
    </source>
</evidence>
<keyword evidence="6 7" id="KW-0472">Membrane</keyword>
<comment type="subcellular location">
    <subcellularLocation>
        <location evidence="1">Cell membrane</location>
        <topology evidence="1">Multi-pass membrane protein</topology>
    </subcellularLocation>
</comment>
<evidence type="ECO:0000256" key="5">
    <source>
        <dbReference type="ARBA" id="ARBA00022989"/>
    </source>
</evidence>
<gene>
    <name evidence="9" type="ORF">AWB74_03253</name>
</gene>
<protein>
    <submittedName>
        <fullName evidence="9">Major facilitator transporter</fullName>
    </submittedName>
</protein>
<dbReference type="PANTHER" id="PTHR43045">
    <property type="entry name" value="SHIKIMATE TRANSPORTER"/>
    <property type="match status" value="1"/>
</dbReference>